<reference evidence="2" key="1">
    <citation type="journal article" date="2014" name="Int. J. Syst. Evol. Microbiol.">
        <title>Complete genome sequence of Corynebacterium casei LMG S-19264T (=DSM 44701T), isolated from a smear-ripened cheese.</title>
        <authorList>
            <consortium name="US DOE Joint Genome Institute (JGI-PGF)"/>
            <person name="Walter F."/>
            <person name="Albersmeier A."/>
            <person name="Kalinowski J."/>
            <person name="Ruckert C."/>
        </authorList>
    </citation>
    <scope>NUCLEOTIDE SEQUENCE</scope>
    <source>
        <strain evidence="2">KCTC 42249</strain>
    </source>
</reference>
<evidence type="ECO:0000313" key="3">
    <source>
        <dbReference type="Proteomes" id="UP000630142"/>
    </source>
</evidence>
<sequence>MQFFWAFLKREDVDYYDGVDRPLFERACSKFGKLDKSQMYGFAHALSLGGKPEVANSDIVELSVYHDISRQLNVTDIVRL</sequence>
<evidence type="ECO:0000259" key="1">
    <source>
        <dbReference type="Pfam" id="PF08906"/>
    </source>
</evidence>
<dbReference type="Pfam" id="PF08906">
    <property type="entry name" value="T6SS_Tdi1_C"/>
    <property type="match status" value="1"/>
</dbReference>
<dbReference type="InterPro" id="IPR015002">
    <property type="entry name" value="T6SS_Tdi1_C"/>
</dbReference>
<reference evidence="2" key="2">
    <citation type="submission" date="2020-09" db="EMBL/GenBank/DDBJ databases">
        <authorList>
            <person name="Sun Q."/>
            <person name="Kim S."/>
        </authorList>
    </citation>
    <scope>NUCLEOTIDE SEQUENCE</scope>
    <source>
        <strain evidence="2">KCTC 42249</strain>
    </source>
</reference>
<feature type="domain" description="T6SS immunity protein Tdi1 C-terminal" evidence="1">
    <location>
        <begin position="1"/>
        <end position="73"/>
    </location>
</feature>
<dbReference type="EMBL" id="BMZQ01000006">
    <property type="protein sequence ID" value="GHD23770.1"/>
    <property type="molecule type" value="Genomic_DNA"/>
</dbReference>
<keyword evidence="3" id="KW-1185">Reference proteome</keyword>
<proteinExistence type="predicted"/>
<name>A0A8J3GME2_9HYPH</name>
<dbReference type="Proteomes" id="UP000630142">
    <property type="component" value="Unassembled WGS sequence"/>
</dbReference>
<comment type="caution">
    <text evidence="2">The sequence shown here is derived from an EMBL/GenBank/DDBJ whole genome shotgun (WGS) entry which is preliminary data.</text>
</comment>
<accession>A0A8J3GME2</accession>
<protein>
    <recommendedName>
        <fullName evidence="1">T6SS immunity protein Tdi1 C-terminal domain-containing protein</fullName>
    </recommendedName>
</protein>
<dbReference type="AlphaFoldDB" id="A0A8J3GME2"/>
<organism evidence="2 3">
    <name type="scientific">Tianweitania populi</name>
    <dbReference type="NCBI Taxonomy" id="1607949"/>
    <lineage>
        <taxon>Bacteria</taxon>
        <taxon>Pseudomonadati</taxon>
        <taxon>Pseudomonadota</taxon>
        <taxon>Alphaproteobacteria</taxon>
        <taxon>Hyphomicrobiales</taxon>
        <taxon>Phyllobacteriaceae</taxon>
        <taxon>Tianweitania</taxon>
    </lineage>
</organism>
<evidence type="ECO:0000313" key="2">
    <source>
        <dbReference type="EMBL" id="GHD23770.1"/>
    </source>
</evidence>
<gene>
    <name evidence="2" type="ORF">GCM10016234_39280</name>
</gene>